<evidence type="ECO:0000313" key="1">
    <source>
        <dbReference type="EMBL" id="VDM68202.1"/>
    </source>
</evidence>
<organism evidence="1 2">
    <name type="scientific">Strongylus vulgaris</name>
    <name type="common">Blood worm</name>
    <dbReference type="NCBI Taxonomy" id="40348"/>
    <lineage>
        <taxon>Eukaryota</taxon>
        <taxon>Metazoa</taxon>
        <taxon>Ecdysozoa</taxon>
        <taxon>Nematoda</taxon>
        <taxon>Chromadorea</taxon>
        <taxon>Rhabditida</taxon>
        <taxon>Rhabditina</taxon>
        <taxon>Rhabditomorpha</taxon>
        <taxon>Strongyloidea</taxon>
        <taxon>Strongylidae</taxon>
        <taxon>Strongylus</taxon>
    </lineage>
</organism>
<name>A0A3P7KLA0_STRVU</name>
<protein>
    <submittedName>
        <fullName evidence="1">Uncharacterized protein</fullName>
    </submittedName>
</protein>
<accession>A0A3P7KLA0</accession>
<evidence type="ECO:0000313" key="2">
    <source>
        <dbReference type="Proteomes" id="UP000270094"/>
    </source>
</evidence>
<dbReference type="EMBL" id="UYYB01008056">
    <property type="protein sequence ID" value="VDM68202.1"/>
    <property type="molecule type" value="Genomic_DNA"/>
</dbReference>
<proteinExistence type="predicted"/>
<dbReference type="Proteomes" id="UP000270094">
    <property type="component" value="Unassembled WGS sequence"/>
</dbReference>
<keyword evidence="2" id="KW-1185">Reference proteome</keyword>
<dbReference type="AlphaFoldDB" id="A0A3P7KLA0"/>
<reference evidence="1 2" key="1">
    <citation type="submission" date="2018-11" db="EMBL/GenBank/DDBJ databases">
        <authorList>
            <consortium name="Pathogen Informatics"/>
        </authorList>
    </citation>
    <scope>NUCLEOTIDE SEQUENCE [LARGE SCALE GENOMIC DNA]</scope>
</reference>
<gene>
    <name evidence="1" type="ORF">SVUK_LOCUS3200</name>
</gene>
<sequence length="56" mass="6128">MSLSLSSRISLTPTTSPITVSRLPFRHNLNVPTALSELLIKPQNMVMTTSSTAVRM</sequence>